<evidence type="ECO:0000313" key="3">
    <source>
        <dbReference type="EMBL" id="ODQ65690.1"/>
    </source>
</evidence>
<accession>A0A1E3PK58</accession>
<gene>
    <name evidence="3" type="ORF">NADFUDRAFT_50975</name>
</gene>
<feature type="domain" description="PH" evidence="2">
    <location>
        <begin position="13"/>
        <end position="122"/>
    </location>
</feature>
<evidence type="ECO:0000313" key="4">
    <source>
        <dbReference type="Proteomes" id="UP000095009"/>
    </source>
</evidence>
<dbReference type="Gene3D" id="2.30.29.30">
    <property type="entry name" value="Pleckstrin-homology domain (PH domain)/Phosphotyrosine-binding domain (PTB)"/>
    <property type="match status" value="1"/>
</dbReference>
<feature type="region of interest" description="Disordered" evidence="1">
    <location>
        <begin position="247"/>
        <end position="300"/>
    </location>
</feature>
<reference evidence="3 4" key="1">
    <citation type="journal article" date="2016" name="Proc. Natl. Acad. Sci. U.S.A.">
        <title>Comparative genomics of biotechnologically important yeasts.</title>
        <authorList>
            <person name="Riley R."/>
            <person name="Haridas S."/>
            <person name="Wolfe K.H."/>
            <person name="Lopes M.R."/>
            <person name="Hittinger C.T."/>
            <person name="Goeker M."/>
            <person name="Salamov A.A."/>
            <person name="Wisecaver J.H."/>
            <person name="Long T.M."/>
            <person name="Calvey C.H."/>
            <person name="Aerts A.L."/>
            <person name="Barry K.W."/>
            <person name="Choi C."/>
            <person name="Clum A."/>
            <person name="Coughlan A.Y."/>
            <person name="Deshpande S."/>
            <person name="Douglass A.P."/>
            <person name="Hanson S.J."/>
            <person name="Klenk H.-P."/>
            <person name="LaButti K.M."/>
            <person name="Lapidus A."/>
            <person name="Lindquist E.A."/>
            <person name="Lipzen A.M."/>
            <person name="Meier-Kolthoff J.P."/>
            <person name="Ohm R.A."/>
            <person name="Otillar R.P."/>
            <person name="Pangilinan J.L."/>
            <person name="Peng Y."/>
            <person name="Rokas A."/>
            <person name="Rosa C.A."/>
            <person name="Scheuner C."/>
            <person name="Sibirny A.A."/>
            <person name="Slot J.C."/>
            <person name="Stielow J.B."/>
            <person name="Sun H."/>
            <person name="Kurtzman C.P."/>
            <person name="Blackwell M."/>
            <person name="Grigoriev I.V."/>
            <person name="Jeffries T.W."/>
        </authorList>
    </citation>
    <scope>NUCLEOTIDE SEQUENCE [LARGE SCALE GENOMIC DNA]</scope>
    <source>
        <strain evidence="3 4">DSM 6958</strain>
    </source>
</reference>
<protein>
    <recommendedName>
        <fullName evidence="2">PH domain-containing protein</fullName>
    </recommendedName>
</protein>
<dbReference type="AlphaFoldDB" id="A0A1E3PK58"/>
<proteinExistence type="predicted"/>
<dbReference type="PANTHER" id="PTHR37283">
    <property type="entry name" value="PH DOMAIN-CONTAINING PROTEIN YHR131C"/>
    <property type="match status" value="1"/>
</dbReference>
<dbReference type="InterPro" id="IPR001849">
    <property type="entry name" value="PH_domain"/>
</dbReference>
<feature type="region of interest" description="Disordered" evidence="1">
    <location>
        <begin position="146"/>
        <end position="220"/>
    </location>
</feature>
<feature type="compositionally biased region" description="Polar residues" evidence="1">
    <location>
        <begin position="201"/>
        <end position="220"/>
    </location>
</feature>
<dbReference type="PANTHER" id="PTHR37283:SF1">
    <property type="entry name" value="PH DOMAIN-CONTAINING PROTEIN YHR131C"/>
    <property type="match status" value="1"/>
</dbReference>
<dbReference type="EMBL" id="KV454409">
    <property type="protein sequence ID" value="ODQ65690.1"/>
    <property type="molecule type" value="Genomic_DNA"/>
</dbReference>
<keyword evidence="4" id="KW-1185">Reference proteome</keyword>
<organism evidence="3 4">
    <name type="scientific">Nadsonia fulvescens var. elongata DSM 6958</name>
    <dbReference type="NCBI Taxonomy" id="857566"/>
    <lineage>
        <taxon>Eukaryota</taxon>
        <taxon>Fungi</taxon>
        <taxon>Dikarya</taxon>
        <taxon>Ascomycota</taxon>
        <taxon>Saccharomycotina</taxon>
        <taxon>Dipodascomycetes</taxon>
        <taxon>Dipodascales</taxon>
        <taxon>Dipodascales incertae sedis</taxon>
        <taxon>Nadsonia</taxon>
    </lineage>
</organism>
<dbReference type="Pfam" id="PF00169">
    <property type="entry name" value="PH"/>
    <property type="match status" value="1"/>
</dbReference>
<dbReference type="OrthoDB" id="5865767at2759"/>
<dbReference type="PROSITE" id="PS50003">
    <property type="entry name" value="PH_DOMAIN"/>
    <property type="match status" value="1"/>
</dbReference>
<evidence type="ECO:0000259" key="2">
    <source>
        <dbReference type="PROSITE" id="PS50003"/>
    </source>
</evidence>
<evidence type="ECO:0000256" key="1">
    <source>
        <dbReference type="SAM" id="MobiDB-lite"/>
    </source>
</evidence>
<dbReference type="STRING" id="857566.A0A1E3PK58"/>
<dbReference type="Proteomes" id="UP000095009">
    <property type="component" value="Unassembled WGS sequence"/>
</dbReference>
<dbReference type="SUPFAM" id="SSF50729">
    <property type="entry name" value="PH domain-like"/>
    <property type="match status" value="1"/>
</dbReference>
<dbReference type="InterPro" id="IPR011993">
    <property type="entry name" value="PH-like_dom_sf"/>
</dbReference>
<name>A0A1E3PK58_9ASCO</name>
<sequence>MSDGEPLPPYMPAITLRDLLLVKFEYATPFRVHHNRSWTKYFVTLNSTQIIFQPVDHHTIPISSRNGPTCLTLQYATVGFASDYEKRPCSLRLRSEGQQILIDCNTRQELVSWINGIQLGINLSLDLEIRDEPVVRSVPRRFRRDLIDPAPPARSVPIASRNTQRRSSAGDIDPTATNRRYTESSSSSSPWAKVIDRVTAAPSSQPPSTVTGRPRSNSTGIIGTLLKNRLHRRHHDTSPETIALAHNGAETSPSWPRPPSPTDDGLADASIDPARDPEEDDSDSDEDPWDKWKPTKKKSATSESEINYAFRCLKRLVENKSWQKSMVLVNNTLFAVQGGPERQLRCVWRQSPNSLASTQFPVKNNTSVPTYESVVMA</sequence>
<feature type="compositionally biased region" description="Acidic residues" evidence="1">
    <location>
        <begin position="277"/>
        <end position="288"/>
    </location>
</feature>